<dbReference type="OrthoDB" id="9775607at2"/>
<evidence type="ECO:0000256" key="1">
    <source>
        <dbReference type="PIRNR" id="PIRNR001238"/>
    </source>
</evidence>
<dbReference type="RefSeq" id="WP_073183318.1">
    <property type="nucleotide sequence ID" value="NZ_FQXI01000001.1"/>
</dbReference>
<feature type="binding site" evidence="3">
    <location>
        <begin position="71"/>
        <end position="73"/>
    </location>
    <ligand>
        <name>substrate</name>
    </ligand>
</feature>
<keyword evidence="1" id="KW-0482">Metalloprotease</keyword>
<dbReference type="PANTHER" id="PTHR11647">
    <property type="entry name" value="HYDRANTOINASE/DIHYDROPYRIMIDINASE FAMILY MEMBER"/>
    <property type="match status" value="1"/>
</dbReference>
<keyword evidence="1" id="KW-0378">Hydrolase</keyword>
<dbReference type="InterPro" id="IPR032466">
    <property type="entry name" value="Metal_Hydrolase"/>
</dbReference>
<dbReference type="SUPFAM" id="SSF51556">
    <property type="entry name" value="Metallo-dependent hydrolases"/>
    <property type="match status" value="1"/>
</dbReference>
<feature type="binding site" evidence="3">
    <location>
        <position position="133"/>
    </location>
    <ligand>
        <name>substrate</name>
    </ligand>
</feature>
<feature type="binding site" evidence="4">
    <location>
        <position position="64"/>
    </location>
    <ligand>
        <name>Zn(2+)</name>
        <dbReference type="ChEBI" id="CHEBI:29105"/>
        <label>1</label>
        <note>catalytic</note>
    </ligand>
</feature>
<evidence type="ECO:0000256" key="2">
    <source>
        <dbReference type="PIRSR" id="PIRSR001238-1"/>
    </source>
</evidence>
<evidence type="ECO:0000256" key="3">
    <source>
        <dbReference type="PIRSR" id="PIRSR001238-2"/>
    </source>
</evidence>
<protein>
    <recommendedName>
        <fullName evidence="1">Isoaspartyl dipeptidase</fullName>
        <ecNumber evidence="1">3.4.19.-</ecNumber>
    </recommendedName>
</protein>
<comment type="cofactor">
    <cofactor evidence="1 4">
        <name>Zn(2+)</name>
        <dbReference type="ChEBI" id="CHEBI:29105"/>
    </cofactor>
    <text evidence="1 4">Binds 2 Zn(2+) ions per subunit.</text>
</comment>
<dbReference type="Gene3D" id="2.30.40.10">
    <property type="entry name" value="Urease, subunit C, domain 1"/>
    <property type="match status" value="1"/>
</dbReference>
<name>A0A1M5PU27_9FIRM</name>
<feature type="binding site" evidence="4">
    <location>
        <position position="287"/>
    </location>
    <ligand>
        <name>Zn(2+)</name>
        <dbReference type="ChEBI" id="CHEBI:29105"/>
        <label>1</label>
        <note>catalytic</note>
    </ligand>
</feature>
<dbReference type="GO" id="GO:0006508">
    <property type="term" value="P:proteolysis"/>
    <property type="evidence" value="ECO:0007669"/>
    <property type="project" value="UniProtKB-KW"/>
</dbReference>
<organism evidence="6 7">
    <name type="scientific">Anaerosphaera aminiphila DSM 21120</name>
    <dbReference type="NCBI Taxonomy" id="1120995"/>
    <lineage>
        <taxon>Bacteria</taxon>
        <taxon>Bacillati</taxon>
        <taxon>Bacillota</taxon>
        <taxon>Tissierellia</taxon>
        <taxon>Tissierellales</taxon>
        <taxon>Peptoniphilaceae</taxon>
        <taxon>Anaerosphaera</taxon>
    </lineage>
</organism>
<dbReference type="GO" id="GO:0005737">
    <property type="term" value="C:cytoplasm"/>
    <property type="evidence" value="ECO:0007669"/>
    <property type="project" value="UniProtKB-SubCell"/>
</dbReference>
<keyword evidence="7" id="KW-1185">Reference proteome</keyword>
<dbReference type="InterPro" id="IPR010229">
    <property type="entry name" value="Pept_M38_dipep"/>
</dbReference>
<keyword evidence="1 4" id="KW-0862">Zinc</keyword>
<feature type="domain" description="Amidohydrolase-related" evidence="5">
    <location>
        <begin position="55"/>
        <end position="376"/>
    </location>
</feature>
<evidence type="ECO:0000313" key="7">
    <source>
        <dbReference type="Proteomes" id="UP000184032"/>
    </source>
</evidence>
<comment type="function">
    <text evidence="1">Catalyzes the hydrolytic cleavage of a subset of L-isoaspartyl (L-beta-aspartyl) dipeptides. Used to degrade proteins damaged by L-isoaspartyl residues formation.</text>
</comment>
<dbReference type="InterPro" id="IPR006680">
    <property type="entry name" value="Amidohydro-rel"/>
</dbReference>
<feature type="binding site" evidence="4">
    <location>
        <position position="66"/>
    </location>
    <ligand>
        <name>Zn(2+)</name>
        <dbReference type="ChEBI" id="CHEBI:29105"/>
        <label>1</label>
        <note>catalytic</note>
    </ligand>
</feature>
<reference evidence="6 7" key="1">
    <citation type="submission" date="2016-11" db="EMBL/GenBank/DDBJ databases">
        <authorList>
            <person name="Jaros S."/>
            <person name="Januszkiewicz K."/>
            <person name="Wedrychowicz H."/>
        </authorList>
    </citation>
    <scope>NUCLEOTIDE SEQUENCE [LARGE SCALE GENOMIC DNA]</scope>
    <source>
        <strain evidence="6 7">DSM 21120</strain>
    </source>
</reference>
<dbReference type="EMBL" id="FQXI01000001">
    <property type="protein sequence ID" value="SHH05076.1"/>
    <property type="molecule type" value="Genomic_DNA"/>
</dbReference>
<keyword evidence="1" id="KW-0645">Protease</keyword>
<dbReference type="STRING" id="1120995.SAMN02745245_00463"/>
<dbReference type="AlphaFoldDB" id="A0A1M5PU27"/>
<feature type="binding site" evidence="4">
    <location>
        <position position="198"/>
    </location>
    <ligand>
        <name>Zn(2+)</name>
        <dbReference type="ChEBI" id="CHEBI:29105"/>
        <label>2</label>
        <note>catalytic</note>
    </ligand>
</feature>
<dbReference type="NCBIfam" id="TIGR01975">
    <property type="entry name" value="isoAsp_dipep"/>
    <property type="match status" value="1"/>
</dbReference>
<feature type="binding site" evidence="3">
    <location>
        <position position="102"/>
    </location>
    <ligand>
        <name>substrate</name>
    </ligand>
</feature>
<dbReference type="GO" id="GO:0046872">
    <property type="term" value="F:metal ion binding"/>
    <property type="evidence" value="ECO:0007669"/>
    <property type="project" value="UniProtKB-KW"/>
</dbReference>
<dbReference type="Proteomes" id="UP000184032">
    <property type="component" value="Unassembled WGS sequence"/>
</dbReference>
<dbReference type="Pfam" id="PF01979">
    <property type="entry name" value="Amidohydro_1"/>
    <property type="match status" value="1"/>
</dbReference>
<feature type="binding site" evidence="3">
    <location>
        <position position="291"/>
    </location>
    <ligand>
        <name>substrate</name>
    </ligand>
</feature>
<sequence length="391" mass="42425">MKSTLKLIKNAEIYSPKYLGKKDILIGGREILAIGDNLKIDSSVEHETVDFKGDYLIPGLIDNHVHIIGGGGEGGFKLRTPEIMLSDITLAGVTTVIGVLGTDGTTRTMTNLLAKARGLEEEGITTFIQTGSYEIPVRTITGSIVDDIILIDKVIGVGEVALSDHRSTCPTFEELAKVISQARLGGMLSGKAGVVNVHMGDGTDMLSLIYEVLDRTSIPIRQIVPTHMNRNPQLFSEAIKYANIGGFVDFTTSTTEVFLAEGETKCSKAMEIFYRKGILDRVTLSSDGQGSLPEFDGDGHMTGVGVGEVKSIFKEIRDSIVEEKIPLEDAITVATKNTAEHFKLDRKGEIKVGNDADLLRLDENYNIVDVYAMGNTLVKDKAPVVKGTYEK</sequence>
<dbReference type="GO" id="GO:0008798">
    <property type="term" value="F:beta-aspartyl-peptidase activity"/>
    <property type="evidence" value="ECO:0007669"/>
    <property type="project" value="InterPro"/>
</dbReference>
<keyword evidence="1 4" id="KW-0479">Metal-binding</keyword>
<comment type="PTM">
    <text evidence="1">Carboxylation allows a single lysine to coordinate two zinc ions.</text>
</comment>
<accession>A0A1M5PU27</accession>
<feature type="binding site" evidence="4">
    <location>
        <position position="227"/>
    </location>
    <ligand>
        <name>Zn(2+)</name>
        <dbReference type="ChEBI" id="CHEBI:29105"/>
        <label>2</label>
        <note>catalytic</note>
    </ligand>
</feature>
<gene>
    <name evidence="6" type="ORF">SAMN02745245_00463</name>
</gene>
<dbReference type="Gene3D" id="3.20.20.140">
    <property type="entry name" value="Metal-dependent hydrolases"/>
    <property type="match status" value="1"/>
</dbReference>
<dbReference type="PANTHER" id="PTHR11647:SF1">
    <property type="entry name" value="COLLAPSIN RESPONSE MEDIATOR PROTEIN"/>
    <property type="match status" value="1"/>
</dbReference>
<evidence type="ECO:0000259" key="5">
    <source>
        <dbReference type="Pfam" id="PF01979"/>
    </source>
</evidence>
<dbReference type="GO" id="GO:0016810">
    <property type="term" value="F:hydrolase activity, acting on carbon-nitrogen (but not peptide) bonds"/>
    <property type="evidence" value="ECO:0007669"/>
    <property type="project" value="InterPro"/>
</dbReference>
<dbReference type="EC" id="3.4.19.-" evidence="1"/>
<comment type="similarity">
    <text evidence="1">Belongs to the peptidase M38 family.</text>
</comment>
<dbReference type="InterPro" id="IPR050378">
    <property type="entry name" value="Metallo-dep_Hydrolases_sf"/>
</dbReference>
<dbReference type="GO" id="GO:0008237">
    <property type="term" value="F:metallopeptidase activity"/>
    <property type="evidence" value="ECO:0007669"/>
    <property type="project" value="UniProtKB-KW"/>
</dbReference>
<evidence type="ECO:0000313" key="6">
    <source>
        <dbReference type="EMBL" id="SHH05076.1"/>
    </source>
</evidence>
<dbReference type="InterPro" id="IPR011059">
    <property type="entry name" value="Metal-dep_hydrolase_composite"/>
</dbReference>
<feature type="active site" description="Proton acceptor" evidence="2">
    <location>
        <position position="287"/>
    </location>
</feature>
<comment type="subcellular location">
    <subcellularLocation>
        <location evidence="1">Cytoplasm</location>
    </subcellularLocation>
</comment>
<feature type="binding site" evidence="3">
    <location>
        <position position="166"/>
    </location>
    <ligand>
        <name>substrate</name>
    </ligand>
</feature>
<feature type="binding site" evidence="3">
    <location>
        <position position="230"/>
    </location>
    <ligand>
        <name>substrate</name>
    </ligand>
</feature>
<dbReference type="PIRSF" id="PIRSF001238">
    <property type="entry name" value="IadA"/>
    <property type="match status" value="1"/>
</dbReference>
<evidence type="ECO:0000256" key="4">
    <source>
        <dbReference type="PIRSR" id="PIRSR001238-3"/>
    </source>
</evidence>
<dbReference type="SUPFAM" id="SSF51338">
    <property type="entry name" value="Composite domain of metallo-dependent hydrolases"/>
    <property type="match status" value="1"/>
</dbReference>
<proteinExistence type="inferred from homology"/>